<accession>A0A242K7V6</accession>
<evidence type="ECO:0000259" key="4">
    <source>
        <dbReference type="Pfam" id="PF16729"/>
    </source>
</evidence>
<dbReference type="Pfam" id="PF16729">
    <property type="entry name" value="DUF5067"/>
    <property type="match status" value="1"/>
</dbReference>
<dbReference type="EMBL" id="CP147247">
    <property type="protein sequence ID" value="WYJ90858.1"/>
    <property type="molecule type" value="Genomic_DNA"/>
</dbReference>
<evidence type="ECO:0000256" key="3">
    <source>
        <dbReference type="SAM" id="SignalP"/>
    </source>
</evidence>
<proteinExistence type="predicted"/>
<feature type="signal peptide" evidence="3">
    <location>
        <begin position="1"/>
        <end position="18"/>
    </location>
</feature>
<keyword evidence="7" id="KW-1185">Reference proteome</keyword>
<dbReference type="InterPro" id="IPR031989">
    <property type="entry name" value="DUF5067"/>
</dbReference>
<reference evidence="5" key="1">
    <citation type="submission" date="2017-05" db="EMBL/GenBank/DDBJ databases">
        <title>The Genome Sequence of Enterococcus sp. 9E7_DIV0242.</title>
        <authorList>
            <consortium name="The Broad Institute Genomics Platform"/>
            <consortium name="The Broad Institute Genomic Center for Infectious Diseases"/>
            <person name="Earl A."/>
            <person name="Manson A."/>
            <person name="Schwartman J."/>
            <person name="Gilmore M."/>
            <person name="Abouelleil A."/>
            <person name="Cao P."/>
            <person name="Chapman S."/>
            <person name="Cusick C."/>
            <person name="Shea T."/>
            <person name="Young S."/>
            <person name="Neafsey D."/>
            <person name="Nusbaum C."/>
            <person name="Birren B."/>
        </authorList>
    </citation>
    <scope>NUCLEOTIDE SEQUENCE [LARGE SCALE GENOMIC DNA]</scope>
    <source>
        <strain evidence="5">9E7_DIV0242</strain>
    </source>
</reference>
<dbReference type="EMBL" id="NGMM01000002">
    <property type="protein sequence ID" value="OTP17251.1"/>
    <property type="molecule type" value="Genomic_DNA"/>
</dbReference>
<feature type="chain" id="PRO_5039083180" description="DUF5067 domain-containing protein" evidence="3">
    <location>
        <begin position="19"/>
        <end position="202"/>
    </location>
</feature>
<dbReference type="AlphaFoldDB" id="A0A242K7V6"/>
<dbReference type="InterPro" id="IPR029050">
    <property type="entry name" value="Immunoprotect_excell_Ig-like"/>
</dbReference>
<evidence type="ECO:0000256" key="1">
    <source>
        <dbReference type="ARBA" id="ARBA00022729"/>
    </source>
</evidence>
<dbReference type="OrthoDB" id="2190227at2"/>
<name>A0A242K7V6_9ENTE</name>
<dbReference type="RefSeq" id="WP_086348497.1">
    <property type="nucleotide sequence ID" value="NZ_CP147247.1"/>
</dbReference>
<reference evidence="6" key="2">
    <citation type="submission" date="2017-05" db="EMBL/GenBank/DDBJ databases">
        <authorList>
            <consortium name="The Broad Institute Genomics Platform"/>
            <consortium name="The Broad Institute Genomic Center for Infectious Diseases"/>
            <person name="Earl A."/>
            <person name="Manson A."/>
            <person name="Schwartman J."/>
            <person name="Gilmore M."/>
            <person name="Abouelleil A."/>
            <person name="Cao P."/>
            <person name="Chapman S."/>
            <person name="Cusick C."/>
            <person name="Shea T."/>
            <person name="Young S."/>
            <person name="Neafsey D."/>
            <person name="Nusbaum C."/>
            <person name="Birren B."/>
        </authorList>
    </citation>
    <scope>NUCLEOTIDE SEQUENCE</scope>
    <source>
        <strain evidence="6">9E7_DIV0242</strain>
    </source>
</reference>
<evidence type="ECO:0000313" key="7">
    <source>
        <dbReference type="Proteomes" id="UP000195141"/>
    </source>
</evidence>
<evidence type="ECO:0000313" key="6">
    <source>
        <dbReference type="EMBL" id="WYJ90858.1"/>
    </source>
</evidence>
<protein>
    <recommendedName>
        <fullName evidence="4">DUF5067 domain-containing protein</fullName>
    </recommendedName>
</protein>
<organism evidence="5">
    <name type="scientific">Candidatus Enterococcus clewellii</name>
    <dbReference type="NCBI Taxonomy" id="1834193"/>
    <lineage>
        <taxon>Bacteria</taxon>
        <taxon>Bacillati</taxon>
        <taxon>Bacillota</taxon>
        <taxon>Bacilli</taxon>
        <taxon>Lactobacillales</taxon>
        <taxon>Enterococcaceae</taxon>
        <taxon>Enterococcus</taxon>
    </lineage>
</organism>
<feature type="domain" description="DUF5067" evidence="4">
    <location>
        <begin position="60"/>
        <end position="188"/>
    </location>
</feature>
<evidence type="ECO:0000313" key="5">
    <source>
        <dbReference type="EMBL" id="OTP17251.1"/>
    </source>
</evidence>
<dbReference type="Proteomes" id="UP000195141">
    <property type="component" value="Chromosome"/>
</dbReference>
<keyword evidence="1 3" id="KW-0732">Signal</keyword>
<feature type="compositionally biased region" description="Low complexity" evidence="2">
    <location>
        <begin position="30"/>
        <end position="44"/>
    </location>
</feature>
<feature type="region of interest" description="Disordered" evidence="2">
    <location>
        <begin position="24"/>
        <end position="55"/>
    </location>
</feature>
<evidence type="ECO:0000256" key="2">
    <source>
        <dbReference type="SAM" id="MobiDB-lite"/>
    </source>
</evidence>
<sequence length="202" mass="21679">MKKVYGLGLLFSSVFLLAACGGGDEEKESATSSSSSTTQVSKNSEVQESSTKPAGDFVATASDSFFDGTMLRGNSYSVRITDHRVIQPGEAGNEYGDSPVLAFWFDTLVNPDYDNSNPVTPNNAWIFNFEAVQDNDPNMVNKLNVASLPDNQFLDSQMAEIKPGGTVASAVAYTLTDTETPVTLTAKDMLGTEYGKAEFPVK</sequence>
<dbReference type="Gene3D" id="2.60.40.1240">
    <property type="match status" value="1"/>
</dbReference>
<dbReference type="PROSITE" id="PS51257">
    <property type="entry name" value="PROKAR_LIPOPROTEIN"/>
    <property type="match status" value="1"/>
</dbReference>
<reference evidence="6" key="3">
    <citation type="submission" date="2024-03" db="EMBL/GenBank/DDBJ databases">
        <title>The Genome Sequence of Enterococcus sp. DIV0242b.</title>
        <authorList>
            <consortium name="The Broad Institute Genomics Platform"/>
            <consortium name="The Broad Institute Microbial Omics Core"/>
            <consortium name="The Broad Institute Genomic Center for Infectious Diseases"/>
            <person name="Earl A."/>
            <person name="Manson A."/>
            <person name="Gilmore M."/>
            <person name="Schwartman J."/>
            <person name="Shea T."/>
            <person name="Abouelleil A."/>
            <person name="Cao P."/>
            <person name="Chapman S."/>
            <person name="Cusick C."/>
            <person name="Young S."/>
            <person name="Neafsey D."/>
            <person name="Nusbaum C."/>
            <person name="Birren B."/>
        </authorList>
    </citation>
    <scope>NUCLEOTIDE SEQUENCE</scope>
    <source>
        <strain evidence="6">9E7_DIV0242</strain>
    </source>
</reference>
<gene>
    <name evidence="5" type="ORF">A5888_001389</name>
    <name evidence="6" type="ORF">A5888_002626</name>
</gene>